<dbReference type="OrthoDB" id="7629150at2"/>
<reference evidence="3" key="1">
    <citation type="submission" date="2018-05" db="EMBL/GenBank/DDBJ databases">
        <title>Genome sequencing of Phenylobacterium sp. HYN0004.</title>
        <authorList>
            <person name="Yi H."/>
            <person name="Baek C."/>
        </authorList>
    </citation>
    <scope>NUCLEOTIDE SEQUENCE [LARGE SCALE GENOMIC DNA]</scope>
    <source>
        <strain evidence="3">HYN0004</strain>
    </source>
</reference>
<dbReference type="KEGG" id="phb:HYN04_09670"/>
<accession>A0A2Z3HXL6</accession>
<dbReference type="AlphaFoldDB" id="A0A2Z3HXL6"/>
<dbReference type="EMBL" id="CP029479">
    <property type="protein sequence ID" value="AWM78000.1"/>
    <property type="molecule type" value="Genomic_DNA"/>
</dbReference>
<dbReference type="RefSeq" id="WP_110450567.1">
    <property type="nucleotide sequence ID" value="NZ_CP029479.1"/>
</dbReference>
<keyword evidence="3" id="KW-1185">Reference proteome</keyword>
<proteinExistence type="predicted"/>
<evidence type="ECO:0000313" key="3">
    <source>
        <dbReference type="Proteomes" id="UP000247763"/>
    </source>
</evidence>
<evidence type="ECO:0008006" key="4">
    <source>
        <dbReference type="Google" id="ProtNLM"/>
    </source>
</evidence>
<evidence type="ECO:0000313" key="2">
    <source>
        <dbReference type="EMBL" id="AWM78000.1"/>
    </source>
</evidence>
<dbReference type="Proteomes" id="UP000247763">
    <property type="component" value="Chromosome"/>
</dbReference>
<sequence length="183" mass="19617">MRLPTAIFAAFLFLAGPTIAAPSAAELQAGLAGDWKGALGYRNYQDDKLMELPVQTRITAMGDGVTVLRTSVFDDGPSAGAVRITTASLFDPAAGAVTSASLRKGRPAEVFTETVTVPDYRDPTHWTIVYQRTGVDGDAEARIRITETRDGATLLSVKEVRPLSPPDAPWAFRNQTRLVRVGG</sequence>
<evidence type="ECO:0000256" key="1">
    <source>
        <dbReference type="SAM" id="SignalP"/>
    </source>
</evidence>
<gene>
    <name evidence="2" type="ORF">HYN04_09670</name>
</gene>
<keyword evidence="1" id="KW-0732">Signal</keyword>
<feature type="chain" id="PRO_5016361816" description="DUF1579 domain-containing protein" evidence="1">
    <location>
        <begin position="21"/>
        <end position="183"/>
    </location>
</feature>
<name>A0A2Z3HXL6_9CAUL</name>
<protein>
    <recommendedName>
        <fullName evidence="4">DUF1579 domain-containing protein</fullName>
    </recommendedName>
</protein>
<feature type="signal peptide" evidence="1">
    <location>
        <begin position="1"/>
        <end position="20"/>
    </location>
</feature>
<organism evidence="2 3">
    <name type="scientific">Phenylobacterium parvum</name>
    <dbReference type="NCBI Taxonomy" id="2201350"/>
    <lineage>
        <taxon>Bacteria</taxon>
        <taxon>Pseudomonadati</taxon>
        <taxon>Pseudomonadota</taxon>
        <taxon>Alphaproteobacteria</taxon>
        <taxon>Caulobacterales</taxon>
        <taxon>Caulobacteraceae</taxon>
        <taxon>Phenylobacterium</taxon>
    </lineage>
</organism>